<dbReference type="Proteomes" id="UP000029223">
    <property type="component" value="Unassembled WGS sequence"/>
</dbReference>
<evidence type="ECO:0000313" key="2">
    <source>
        <dbReference type="Proteomes" id="UP000029223"/>
    </source>
</evidence>
<accession>A0ABQ0JCW8</accession>
<sequence>MSQVLVISGHPELDSSYTNKVILNQLGDNISDIEVRRLIPCTQTTRLMLKRSSKR</sequence>
<gene>
    <name evidence="1" type="ORF">JCM19239_114</name>
</gene>
<dbReference type="EMBL" id="BBMS01000020">
    <property type="protein sequence ID" value="GAL26612.1"/>
    <property type="molecule type" value="Genomic_DNA"/>
</dbReference>
<name>A0ABQ0JCW8_9VIBR</name>
<comment type="caution">
    <text evidence="1">The sequence shown here is derived from an EMBL/GenBank/DDBJ whole genome shotgun (WGS) entry which is preliminary data.</text>
</comment>
<reference evidence="2" key="1">
    <citation type="submission" date="2014-09" db="EMBL/GenBank/DDBJ databases">
        <title>Vibrio variabilis JCM 19239. (C206) whole genome shotgun sequence.</title>
        <authorList>
            <person name="Sawabe T."/>
            <person name="Meirelles P."/>
            <person name="Nakanishi M."/>
            <person name="Sayaka M."/>
            <person name="Hattori M."/>
            <person name="Ohkuma M."/>
        </authorList>
    </citation>
    <scope>NUCLEOTIDE SEQUENCE [LARGE SCALE GENOMIC DNA]</scope>
    <source>
        <strain evidence="2">JCM 19239</strain>
    </source>
</reference>
<reference evidence="2" key="2">
    <citation type="submission" date="2014-09" db="EMBL/GenBank/DDBJ databases">
        <authorList>
            <consortium name="NBRP consortium"/>
            <person name="Sawabe T."/>
            <person name="Meirelles P."/>
            <person name="Nakanishi M."/>
            <person name="Sayaka M."/>
            <person name="Hattori M."/>
            <person name="Ohkuma M."/>
        </authorList>
    </citation>
    <scope>NUCLEOTIDE SEQUENCE [LARGE SCALE GENOMIC DNA]</scope>
    <source>
        <strain evidence="2">JCM 19239</strain>
    </source>
</reference>
<protein>
    <submittedName>
        <fullName evidence="1">NAD(P)H oxidoreductase YRKL</fullName>
    </submittedName>
</protein>
<keyword evidence="2" id="KW-1185">Reference proteome</keyword>
<proteinExistence type="predicted"/>
<organism evidence="1 2">
    <name type="scientific">Vibrio variabilis</name>
    <dbReference type="NCBI Taxonomy" id="990271"/>
    <lineage>
        <taxon>Bacteria</taxon>
        <taxon>Pseudomonadati</taxon>
        <taxon>Pseudomonadota</taxon>
        <taxon>Gammaproteobacteria</taxon>
        <taxon>Vibrionales</taxon>
        <taxon>Vibrionaceae</taxon>
        <taxon>Vibrio</taxon>
    </lineage>
</organism>
<evidence type="ECO:0000313" key="1">
    <source>
        <dbReference type="EMBL" id="GAL26612.1"/>
    </source>
</evidence>